<gene>
    <name evidence="1" type="ORF">HQ865_07290</name>
</gene>
<evidence type="ECO:0000313" key="1">
    <source>
        <dbReference type="EMBL" id="QKJ29563.1"/>
    </source>
</evidence>
<dbReference type="EMBL" id="CP054139">
    <property type="protein sequence ID" value="QKJ29563.1"/>
    <property type="molecule type" value="Genomic_DNA"/>
</dbReference>
<dbReference type="AlphaFoldDB" id="A0A7D4PTB8"/>
<dbReference type="Proteomes" id="UP000505355">
    <property type="component" value="Chromosome"/>
</dbReference>
<dbReference type="RefSeq" id="WP_173414255.1">
    <property type="nucleotide sequence ID" value="NZ_CP054139.1"/>
</dbReference>
<reference evidence="1 2" key="1">
    <citation type="submission" date="2020-05" db="EMBL/GenBank/DDBJ databases">
        <title>Mucilaginibacter mali sp. nov.</title>
        <authorList>
            <person name="Kim H.S."/>
            <person name="Lee K.C."/>
            <person name="Suh M.K."/>
            <person name="Kim J.-S."/>
            <person name="Han K.-I."/>
            <person name="Eom M.K."/>
            <person name="Shin Y.K."/>
            <person name="Lee J.-S."/>
        </authorList>
    </citation>
    <scope>NUCLEOTIDE SEQUENCE [LARGE SCALE GENOMIC DNA]</scope>
    <source>
        <strain evidence="1 2">G2-14</strain>
    </source>
</reference>
<sequence>MATKTYLCTEAKAWLKRKAGPDEVIKVIPDVINGSNGLCYHLYTAFEDNPDYLGRVLFDTQGYWIYDGNDLSITEQEQVARFIINYVEVL</sequence>
<protein>
    <submittedName>
        <fullName evidence="1">Uncharacterized protein</fullName>
    </submittedName>
</protein>
<proteinExistence type="predicted"/>
<dbReference type="KEGG" id="mmab:HQ865_07290"/>
<evidence type="ECO:0000313" key="2">
    <source>
        <dbReference type="Proteomes" id="UP000505355"/>
    </source>
</evidence>
<accession>A0A7D4PTB8</accession>
<organism evidence="1 2">
    <name type="scientific">Mucilaginibacter mali</name>
    <dbReference type="NCBI Taxonomy" id="2740462"/>
    <lineage>
        <taxon>Bacteria</taxon>
        <taxon>Pseudomonadati</taxon>
        <taxon>Bacteroidota</taxon>
        <taxon>Sphingobacteriia</taxon>
        <taxon>Sphingobacteriales</taxon>
        <taxon>Sphingobacteriaceae</taxon>
        <taxon>Mucilaginibacter</taxon>
    </lineage>
</organism>
<keyword evidence="2" id="KW-1185">Reference proteome</keyword>
<name>A0A7D4PTB8_9SPHI</name>